<organism evidence="2 3">
    <name type="scientific">Novosphingobium mathurense</name>
    <dbReference type="NCBI Taxonomy" id="428990"/>
    <lineage>
        <taxon>Bacteria</taxon>
        <taxon>Pseudomonadati</taxon>
        <taxon>Pseudomonadota</taxon>
        <taxon>Alphaproteobacteria</taxon>
        <taxon>Sphingomonadales</taxon>
        <taxon>Sphingomonadaceae</taxon>
        <taxon>Novosphingobium</taxon>
    </lineage>
</organism>
<evidence type="ECO:0000259" key="1">
    <source>
        <dbReference type="Pfam" id="PF01738"/>
    </source>
</evidence>
<keyword evidence="2" id="KW-0378">Hydrolase</keyword>
<accession>A0A1U6GWW1</accession>
<proteinExistence type="predicted"/>
<dbReference type="InterPro" id="IPR002925">
    <property type="entry name" value="Dienelactn_hydro"/>
</dbReference>
<name>A0A1U6GWW1_9SPHN</name>
<dbReference type="SUPFAM" id="SSF53474">
    <property type="entry name" value="alpha/beta-Hydrolases"/>
    <property type="match status" value="1"/>
</dbReference>
<evidence type="ECO:0000313" key="2">
    <source>
        <dbReference type="EMBL" id="SLJ88015.1"/>
    </source>
</evidence>
<dbReference type="Proteomes" id="UP000190989">
    <property type="component" value="Unassembled WGS sequence"/>
</dbReference>
<feature type="domain" description="Dienelactone hydrolase" evidence="1">
    <location>
        <begin position="17"/>
        <end position="233"/>
    </location>
</feature>
<dbReference type="Gene3D" id="3.40.50.1820">
    <property type="entry name" value="alpha/beta hydrolase"/>
    <property type="match status" value="1"/>
</dbReference>
<dbReference type="Pfam" id="PF01738">
    <property type="entry name" value="DLH"/>
    <property type="match status" value="1"/>
</dbReference>
<dbReference type="InterPro" id="IPR029058">
    <property type="entry name" value="AB_hydrolase_fold"/>
</dbReference>
<dbReference type="PANTHER" id="PTHR22946:SF0">
    <property type="entry name" value="DIENELACTONE HYDROLASE DOMAIN-CONTAINING PROTEIN"/>
    <property type="match status" value="1"/>
</dbReference>
<dbReference type="AlphaFoldDB" id="A0A1U6GWW1"/>
<dbReference type="EMBL" id="FVZE01000001">
    <property type="protein sequence ID" value="SLJ88015.1"/>
    <property type="molecule type" value="Genomic_DNA"/>
</dbReference>
<dbReference type="PANTHER" id="PTHR22946">
    <property type="entry name" value="DIENELACTONE HYDROLASE DOMAIN-CONTAINING PROTEIN-RELATED"/>
    <property type="match status" value="1"/>
</dbReference>
<gene>
    <name evidence="2" type="ORF">SAMN06295987_101736</name>
</gene>
<dbReference type="STRING" id="428990.SAMN06295987_101736"/>
<protein>
    <submittedName>
        <fullName evidence="2">Dienelactone hydrolase</fullName>
    </submittedName>
</protein>
<evidence type="ECO:0000313" key="3">
    <source>
        <dbReference type="Proteomes" id="UP000190989"/>
    </source>
</evidence>
<dbReference type="GO" id="GO:0016787">
    <property type="term" value="F:hydrolase activity"/>
    <property type="evidence" value="ECO:0007669"/>
    <property type="project" value="UniProtKB-KW"/>
</dbReference>
<sequence>MSELKSVSYSHAGVDLTGWLARPQGTPRAAVLVFPTIANHNEGTARRAAMLAELGYLAMVADFYGEPVESFEASFPMAKALREDNAYYRARCAAAISALRSQPEAEGLTMFAIGYCMGGQAALESARDGQDLAAVVSFHGTLDACVPTEPGAIKARVLVCHGDADPMVPRDQVMHFWEEMDAAGANWHFHAYSGVKHGFTEPASDARGMDALGYDASADRQSWASMVSLFDEILG</sequence>
<dbReference type="RefSeq" id="WP_079729478.1">
    <property type="nucleotide sequence ID" value="NZ_FVZE01000001.1"/>
</dbReference>
<keyword evidence="3" id="KW-1185">Reference proteome</keyword>
<dbReference type="InterPro" id="IPR050261">
    <property type="entry name" value="FrsA_esterase"/>
</dbReference>
<reference evidence="3" key="1">
    <citation type="submission" date="2017-02" db="EMBL/GenBank/DDBJ databases">
        <authorList>
            <person name="Varghese N."/>
            <person name="Submissions S."/>
        </authorList>
    </citation>
    <scope>NUCLEOTIDE SEQUENCE [LARGE SCALE GENOMIC DNA]</scope>
    <source>
        <strain evidence="3">SM117</strain>
    </source>
</reference>